<dbReference type="GO" id="GO:0016787">
    <property type="term" value="F:hydrolase activity"/>
    <property type="evidence" value="ECO:0007669"/>
    <property type="project" value="UniProtKB-KW"/>
</dbReference>
<gene>
    <name evidence="3" type="ORF">PENSUB_1199</name>
</gene>
<dbReference type="GO" id="GO:0072330">
    <property type="term" value="P:monocarboxylic acid biosynthetic process"/>
    <property type="evidence" value="ECO:0007669"/>
    <property type="project" value="UniProtKB-ARBA"/>
</dbReference>
<dbReference type="Proteomes" id="UP000186955">
    <property type="component" value="Unassembled WGS sequence"/>
</dbReference>
<feature type="domain" description="Alpha/beta hydrolase fold-3" evidence="2">
    <location>
        <begin position="91"/>
        <end position="298"/>
    </location>
</feature>
<dbReference type="PANTHER" id="PTHR48081">
    <property type="entry name" value="AB HYDROLASE SUPERFAMILY PROTEIN C4A8.06C"/>
    <property type="match status" value="1"/>
</dbReference>
<dbReference type="Gene3D" id="3.40.50.1820">
    <property type="entry name" value="alpha/beta hydrolase"/>
    <property type="match status" value="1"/>
</dbReference>
<proteinExistence type="predicted"/>
<dbReference type="Pfam" id="PF07859">
    <property type="entry name" value="Abhydrolase_3"/>
    <property type="match status" value="1"/>
</dbReference>
<reference evidence="3 4" key="1">
    <citation type="submission" date="2016-10" db="EMBL/GenBank/DDBJ databases">
        <title>Genome sequence of the ascomycete fungus Penicillium subrubescens.</title>
        <authorList>
            <person name="De Vries R.P."/>
            <person name="Peng M."/>
            <person name="Dilokpimol A."/>
            <person name="Hilden K."/>
            <person name="Makela M.R."/>
            <person name="Grigoriev I."/>
            <person name="Riley R."/>
            <person name="Granchi Z."/>
        </authorList>
    </citation>
    <scope>NUCLEOTIDE SEQUENCE [LARGE SCALE GENOMIC DNA]</scope>
    <source>
        <strain evidence="3 4">CBS 132785</strain>
    </source>
</reference>
<keyword evidence="1" id="KW-0378">Hydrolase</keyword>
<dbReference type="InterPro" id="IPR013094">
    <property type="entry name" value="AB_hydrolase_3"/>
</dbReference>
<dbReference type="STRING" id="1316194.A0A1Q5UKW4"/>
<dbReference type="InterPro" id="IPR050300">
    <property type="entry name" value="GDXG_lipolytic_enzyme"/>
</dbReference>
<name>A0A1Q5UKW4_9EURO</name>
<dbReference type="PANTHER" id="PTHR48081:SF8">
    <property type="entry name" value="ALPHA_BETA HYDROLASE FOLD-3 DOMAIN-CONTAINING PROTEIN-RELATED"/>
    <property type="match status" value="1"/>
</dbReference>
<accession>A0A1Q5UKW4</accession>
<dbReference type="SUPFAM" id="SSF53474">
    <property type="entry name" value="alpha/beta-Hydrolases"/>
    <property type="match status" value="1"/>
</dbReference>
<dbReference type="InterPro" id="IPR029058">
    <property type="entry name" value="AB_hydrolase_fold"/>
</dbReference>
<evidence type="ECO:0000313" key="3">
    <source>
        <dbReference type="EMBL" id="OKP13099.1"/>
    </source>
</evidence>
<comment type="caution">
    <text evidence="3">The sequence shown here is derived from an EMBL/GenBank/DDBJ whole genome shotgun (WGS) entry which is preliminary data.</text>
</comment>
<protein>
    <submittedName>
        <fullName evidence="3">Carboxylesterase NlhH</fullName>
    </submittedName>
</protein>
<sequence length="322" mass="35239">MSLQTDPSWREAMAPFFAESAANPRPPMTDALTIRSVVEPSLSKCLEELPNFPDIEHEIHNITSYDGHTIAIHRFWKKVPHTDTTTPGPAIVHTHGGGTILGNVEMFRGYLSQQIQQHGIQIFSVEYRLAPENPFPTPVEDCYAGLVWVNQHAHQFSIDPHRIAVMGESAGGNLAAGITLMARDRGLSPPVARQILVYPMLDDRNTAPYPALQDLVMWSTESSIVSWSAYLGAEFGSDNVSPYAAPARVASVEGLPPTYLEIGNLDIFRDEGLSFASRIAAANIEVEVHIYPGLPHGYDMFAPVSAAAQRAITDRVRAASTL</sequence>
<dbReference type="EMBL" id="MNBE01000157">
    <property type="protein sequence ID" value="OKP13099.1"/>
    <property type="molecule type" value="Genomic_DNA"/>
</dbReference>
<dbReference type="GO" id="GO:0017000">
    <property type="term" value="P:antibiotic biosynthetic process"/>
    <property type="evidence" value="ECO:0007669"/>
    <property type="project" value="UniProtKB-ARBA"/>
</dbReference>
<evidence type="ECO:0000256" key="1">
    <source>
        <dbReference type="ARBA" id="ARBA00022801"/>
    </source>
</evidence>
<dbReference type="AlphaFoldDB" id="A0A1Q5UKW4"/>
<keyword evidence="4" id="KW-1185">Reference proteome</keyword>
<organism evidence="3 4">
    <name type="scientific">Penicillium subrubescens</name>
    <dbReference type="NCBI Taxonomy" id="1316194"/>
    <lineage>
        <taxon>Eukaryota</taxon>
        <taxon>Fungi</taxon>
        <taxon>Dikarya</taxon>
        <taxon>Ascomycota</taxon>
        <taxon>Pezizomycotina</taxon>
        <taxon>Eurotiomycetes</taxon>
        <taxon>Eurotiomycetidae</taxon>
        <taxon>Eurotiales</taxon>
        <taxon>Aspergillaceae</taxon>
        <taxon>Penicillium</taxon>
    </lineage>
</organism>
<evidence type="ECO:0000313" key="4">
    <source>
        <dbReference type="Proteomes" id="UP000186955"/>
    </source>
</evidence>
<evidence type="ECO:0000259" key="2">
    <source>
        <dbReference type="Pfam" id="PF07859"/>
    </source>
</evidence>
<dbReference type="OrthoDB" id="408631at2759"/>